<dbReference type="InterPro" id="IPR005302">
    <property type="entry name" value="MoCF_Sase_C"/>
</dbReference>
<dbReference type="SUPFAM" id="SSF50800">
    <property type="entry name" value="PK beta-barrel domain-like"/>
    <property type="match status" value="1"/>
</dbReference>
<dbReference type="AlphaFoldDB" id="A0A2N9AK67"/>
<dbReference type="GO" id="GO:0030151">
    <property type="term" value="F:molybdenum ion binding"/>
    <property type="evidence" value="ECO:0007669"/>
    <property type="project" value="InterPro"/>
</dbReference>
<organism evidence="3 4">
    <name type="scientific">Methylorubrum extorquens</name>
    <name type="common">Methylobacterium dichloromethanicum</name>
    <name type="synonym">Methylobacterium extorquens</name>
    <dbReference type="NCBI Taxonomy" id="408"/>
    <lineage>
        <taxon>Bacteria</taxon>
        <taxon>Pseudomonadati</taxon>
        <taxon>Pseudomonadota</taxon>
        <taxon>Alphaproteobacteria</taxon>
        <taxon>Hyphomicrobiales</taxon>
        <taxon>Methylobacteriaceae</taxon>
        <taxon>Methylorubrum</taxon>
    </lineage>
</organism>
<feature type="domain" description="MOSC" evidence="2">
    <location>
        <begin position="28"/>
        <end position="166"/>
    </location>
</feature>
<evidence type="ECO:0000259" key="2">
    <source>
        <dbReference type="PROSITE" id="PS51340"/>
    </source>
</evidence>
<dbReference type="InterPro" id="IPR011037">
    <property type="entry name" value="Pyrv_Knase-like_insert_dom_sf"/>
</dbReference>
<name>A0A2N9AK67_METEX</name>
<evidence type="ECO:0000313" key="3">
    <source>
        <dbReference type="EMBL" id="SOR27745.1"/>
    </source>
</evidence>
<dbReference type="PROSITE" id="PS51340">
    <property type="entry name" value="MOSC"/>
    <property type="match status" value="1"/>
</dbReference>
<gene>
    <name evidence="3" type="ORF">TK0001_1143</name>
</gene>
<dbReference type="PANTHER" id="PTHR30212:SF2">
    <property type="entry name" value="PROTEIN YIIM"/>
    <property type="match status" value="1"/>
</dbReference>
<evidence type="ECO:0000256" key="1">
    <source>
        <dbReference type="SAM" id="MobiDB-lite"/>
    </source>
</evidence>
<protein>
    <submittedName>
        <fullName evidence="3">MOSC domain protein, YiiM-like protein</fullName>
    </submittedName>
</protein>
<dbReference type="Gene3D" id="2.40.33.20">
    <property type="entry name" value="PK beta-barrel domain-like"/>
    <property type="match status" value="1"/>
</dbReference>
<dbReference type="PANTHER" id="PTHR30212">
    <property type="entry name" value="PROTEIN YIIM"/>
    <property type="match status" value="1"/>
</dbReference>
<dbReference type="InterPro" id="IPR052353">
    <property type="entry name" value="Benzoxazolinone_Detox_Enz"/>
</dbReference>
<dbReference type="GO" id="GO:0030170">
    <property type="term" value="F:pyridoxal phosphate binding"/>
    <property type="evidence" value="ECO:0007669"/>
    <property type="project" value="InterPro"/>
</dbReference>
<reference evidence="4" key="1">
    <citation type="submission" date="2017-10" db="EMBL/GenBank/DDBJ databases">
        <authorList>
            <person name="Regsiter A."/>
            <person name="William W."/>
        </authorList>
    </citation>
    <scope>NUCLEOTIDE SEQUENCE [LARGE SCALE GENOMIC DNA]</scope>
</reference>
<sequence>MRVALQAVLTGRVAPLGAKGAASAIAKTPVVGPVAVGPLGLAGDEQADRRVHGGPEKAVHHYALDHAAAWRGDLSGLPDLLERPGAFGENFSTHDLTEHDVCVGDLWRVGSALLQVSQARQPCFKLNLRFDVPDMARRVQASGRTGWYYRVIETGVVAAGDGLELVERPHPDWPLSRLLHHFYVDRLDAAALRAIAGLAPPHRILAGARRPPARERRRGGLAPTAWGRGMNPIPARG</sequence>
<feature type="region of interest" description="Disordered" evidence="1">
    <location>
        <begin position="208"/>
        <end position="237"/>
    </location>
</feature>
<dbReference type="GO" id="GO:0003824">
    <property type="term" value="F:catalytic activity"/>
    <property type="evidence" value="ECO:0007669"/>
    <property type="project" value="InterPro"/>
</dbReference>
<evidence type="ECO:0000313" key="4">
    <source>
        <dbReference type="Proteomes" id="UP000233769"/>
    </source>
</evidence>
<dbReference type="Pfam" id="PF03473">
    <property type="entry name" value="MOSC"/>
    <property type="match status" value="1"/>
</dbReference>
<dbReference type="Proteomes" id="UP000233769">
    <property type="component" value="Chromosome tk0001"/>
</dbReference>
<accession>A0A2N9AK67</accession>
<proteinExistence type="predicted"/>
<dbReference type="EMBL" id="LT962688">
    <property type="protein sequence ID" value="SOR27745.1"/>
    <property type="molecule type" value="Genomic_DNA"/>
</dbReference>